<accession>A0AAQ1RWX1</accession>
<dbReference type="Proteomes" id="UP000184089">
    <property type="component" value="Unassembled WGS sequence"/>
</dbReference>
<proteinExistence type="predicted"/>
<sequence length="94" mass="10071">MALSKQITYDNGTTASYHRIDGLLVCCHPDNGATVTATLYSYLTEDTRAANAGAPVSTVAVTAELTETQANGNLRKTMYAKIKAQPEWADAEDC</sequence>
<gene>
    <name evidence="1" type="ORF">SAMN05444424_2589</name>
</gene>
<comment type="caution">
    <text evidence="1">The sequence shown here is derived from an EMBL/GenBank/DDBJ whole genome shotgun (WGS) entry which is preliminary data.</text>
</comment>
<dbReference type="AlphaFoldDB" id="A0AAQ1RWX1"/>
<name>A0AAQ1RWX1_9FIRM</name>
<reference evidence="2" key="1">
    <citation type="submission" date="2016-11" db="EMBL/GenBank/DDBJ databases">
        <authorList>
            <person name="Jaros S."/>
            <person name="Januszkiewicz K."/>
            <person name="Wedrychowicz H."/>
        </authorList>
    </citation>
    <scope>NUCLEOTIDE SEQUENCE [LARGE SCALE GENOMIC DNA]</scope>
    <source>
        <strain evidence="2">DSM 4029</strain>
    </source>
</reference>
<protein>
    <submittedName>
        <fullName evidence="1">Uncharacterized protein</fullName>
    </submittedName>
</protein>
<dbReference type="RefSeq" id="WP_021660813.1">
    <property type="nucleotide sequence ID" value="NZ_FQVY01000004.1"/>
</dbReference>
<evidence type="ECO:0000313" key="1">
    <source>
        <dbReference type="EMBL" id="SHG50414.1"/>
    </source>
</evidence>
<evidence type="ECO:0000313" key="2">
    <source>
        <dbReference type="Proteomes" id="UP000184089"/>
    </source>
</evidence>
<organism evidence="1 2">
    <name type="scientific">Bittarella massiliensis</name>
    <name type="common">ex Durand et al. 2017</name>
    <dbReference type="NCBI Taxonomy" id="1720313"/>
    <lineage>
        <taxon>Bacteria</taxon>
        <taxon>Bacillati</taxon>
        <taxon>Bacillota</taxon>
        <taxon>Clostridia</taxon>
        <taxon>Eubacteriales</taxon>
        <taxon>Oscillospiraceae</taxon>
        <taxon>Bittarella (ex Durand et al. 2017)</taxon>
    </lineage>
</organism>
<dbReference type="EMBL" id="FQVY01000004">
    <property type="protein sequence ID" value="SHG50414.1"/>
    <property type="molecule type" value="Genomic_DNA"/>
</dbReference>